<evidence type="ECO:0000256" key="1">
    <source>
        <dbReference type="SAM" id="SignalP"/>
    </source>
</evidence>
<sequence>MRQLLGLLNSVLSAIYALSQVLQSNLKMNKVPKTIKHKKPSSSPSSLNLSFTNIRGLRSNFSSVESYLLQSSPDLLALCETNLSSAVSSCDLSVDGYLPLIRKDSNSHMLGLGIYIRKNSPVCRETRFESTDYSFMCFRLAPLHSIAFLFVLYRSLSSQDCTLFDVISDHIDQALSLYPSANIVVVGDFNAHHSEWLGSSVSDSAGIKAHNFCLSQSLTQIVNFPTRFPDNPNHLPSLLDLCLVSDPSQCSVSPHSPLGSSDHSLISLKLISHSSSSPEYPYYRTFYNYSKADWDSFRDFLRDGPWVEIFQLPVDKCASYITSWIQGGMESFIPSRQFQVKPHSPPWFSSHCAAAIANRNRYFHIYQQNNSPENRRLFITARNNCKKVLSNAKTRYSQVMKSRISSQKLGSRDFWRIFNNINNKGKSIIPPLLYGSDFVTSPKDKAELFAKNFSSISSLDSTNCVLPDIANKQVDSLLDIHITSASVSKVISCLDSSTACGPDNIPVIVLQKCSPELSSILSKLFNKCLSESCLFVCSDKTQFFSANRYRNNLDLPIFMNGDVLDESPTLHLLGLTLTSNLSWKPYIKSVAKLASAKVASLYRARHFLTLDSILYLYKSQIRPCMEYCCHIWGGSSNDALSLLDKVQKRIVNIVGPALAANLQPLSHRRNVASLSLFYKYYNGHCSKELTSLVPSTKIHSRVTRHSIKCHPFSVTVPKCSKNAYSSSFFPRTSALWNSLPSSCFPDSYNLQSFKSSINRYLALQSSSFLLQ</sequence>
<feature type="chain" id="PRO_5047276096" evidence="1">
    <location>
        <begin position="20"/>
        <end position="771"/>
    </location>
</feature>
<reference evidence="4" key="1">
    <citation type="submission" date="2025-08" db="UniProtKB">
        <authorList>
            <consortium name="RefSeq"/>
        </authorList>
    </citation>
    <scope>IDENTIFICATION</scope>
</reference>
<feature type="domain" description="Endonuclease/exonuclease/phosphatase" evidence="2">
    <location>
        <begin position="53"/>
        <end position="263"/>
    </location>
</feature>
<evidence type="ECO:0000259" key="2">
    <source>
        <dbReference type="Pfam" id="PF03372"/>
    </source>
</evidence>
<dbReference type="SUPFAM" id="SSF56219">
    <property type="entry name" value="DNase I-like"/>
    <property type="match status" value="1"/>
</dbReference>
<gene>
    <name evidence="4" type="primary">LOC136084523</name>
</gene>
<dbReference type="Proteomes" id="UP001652625">
    <property type="component" value="Chromosome 09"/>
</dbReference>
<dbReference type="PANTHER" id="PTHR47510">
    <property type="entry name" value="REVERSE TRANSCRIPTASE DOMAIN-CONTAINING PROTEIN"/>
    <property type="match status" value="1"/>
</dbReference>
<dbReference type="RefSeq" id="XP_065660686.1">
    <property type="nucleotide sequence ID" value="XM_065804614.1"/>
</dbReference>
<name>A0ABM4CG43_HYDVU</name>
<dbReference type="Gene3D" id="3.60.10.10">
    <property type="entry name" value="Endonuclease/exonuclease/phosphatase"/>
    <property type="match status" value="1"/>
</dbReference>
<protein>
    <submittedName>
        <fullName evidence="4">Uncharacterized protein LOC136084523</fullName>
    </submittedName>
</protein>
<keyword evidence="3" id="KW-1185">Reference proteome</keyword>
<dbReference type="PANTHER" id="PTHR47510:SF3">
    <property type="entry name" value="ENDO_EXONUCLEASE_PHOSPHATASE DOMAIN-CONTAINING PROTEIN"/>
    <property type="match status" value="1"/>
</dbReference>
<proteinExistence type="predicted"/>
<keyword evidence="1" id="KW-0732">Signal</keyword>
<evidence type="ECO:0000313" key="4">
    <source>
        <dbReference type="RefSeq" id="XP_065660686.1"/>
    </source>
</evidence>
<dbReference type="Pfam" id="PF03372">
    <property type="entry name" value="Exo_endo_phos"/>
    <property type="match status" value="1"/>
</dbReference>
<dbReference type="InterPro" id="IPR005135">
    <property type="entry name" value="Endo/exonuclease/phosphatase"/>
</dbReference>
<dbReference type="InterPro" id="IPR036691">
    <property type="entry name" value="Endo/exonu/phosph_ase_sf"/>
</dbReference>
<evidence type="ECO:0000313" key="3">
    <source>
        <dbReference type="Proteomes" id="UP001652625"/>
    </source>
</evidence>
<accession>A0ABM4CG43</accession>
<dbReference type="GeneID" id="136084523"/>
<organism evidence="3 4">
    <name type="scientific">Hydra vulgaris</name>
    <name type="common">Hydra</name>
    <name type="synonym">Hydra attenuata</name>
    <dbReference type="NCBI Taxonomy" id="6087"/>
    <lineage>
        <taxon>Eukaryota</taxon>
        <taxon>Metazoa</taxon>
        <taxon>Cnidaria</taxon>
        <taxon>Hydrozoa</taxon>
        <taxon>Hydroidolina</taxon>
        <taxon>Anthoathecata</taxon>
        <taxon>Aplanulata</taxon>
        <taxon>Hydridae</taxon>
        <taxon>Hydra</taxon>
    </lineage>
</organism>
<feature type="signal peptide" evidence="1">
    <location>
        <begin position="1"/>
        <end position="19"/>
    </location>
</feature>